<keyword evidence="7" id="KW-1185">Reference proteome</keyword>
<dbReference type="Pfam" id="PF03466">
    <property type="entry name" value="LysR_substrate"/>
    <property type="match status" value="1"/>
</dbReference>
<keyword evidence="2" id="KW-0805">Transcription regulation</keyword>
<dbReference type="InterPro" id="IPR036390">
    <property type="entry name" value="WH_DNA-bd_sf"/>
</dbReference>
<protein>
    <submittedName>
        <fullName evidence="6">LysR family transcriptional regulator</fullName>
    </submittedName>
</protein>
<evidence type="ECO:0000313" key="6">
    <source>
        <dbReference type="EMBL" id="MCW1930845.1"/>
    </source>
</evidence>
<dbReference type="EMBL" id="JAPDFL010000001">
    <property type="protein sequence ID" value="MCW1930845.1"/>
    <property type="molecule type" value="Genomic_DNA"/>
</dbReference>
<dbReference type="PROSITE" id="PS50931">
    <property type="entry name" value="HTH_LYSR"/>
    <property type="match status" value="1"/>
</dbReference>
<dbReference type="InterPro" id="IPR000847">
    <property type="entry name" value="LysR_HTH_N"/>
</dbReference>
<gene>
    <name evidence="6" type="ORF">OKW52_00810</name>
</gene>
<keyword evidence="3" id="KW-0238">DNA-binding</keyword>
<keyword evidence="4" id="KW-0804">Transcription</keyword>
<evidence type="ECO:0000259" key="5">
    <source>
        <dbReference type="PROSITE" id="PS50931"/>
    </source>
</evidence>
<feature type="domain" description="HTH lysR-type" evidence="5">
    <location>
        <begin position="4"/>
        <end position="61"/>
    </location>
</feature>
<dbReference type="RefSeq" id="WP_264504017.1">
    <property type="nucleotide sequence ID" value="NZ_JAPDFL010000001.1"/>
</dbReference>
<dbReference type="PANTHER" id="PTHR30537">
    <property type="entry name" value="HTH-TYPE TRANSCRIPTIONAL REGULATOR"/>
    <property type="match status" value="1"/>
</dbReference>
<dbReference type="SUPFAM" id="SSF53850">
    <property type="entry name" value="Periplasmic binding protein-like II"/>
    <property type="match status" value="1"/>
</dbReference>
<name>A0ABT3GTI8_9RHOB</name>
<dbReference type="Gene3D" id="1.10.10.10">
    <property type="entry name" value="Winged helix-like DNA-binding domain superfamily/Winged helix DNA-binding domain"/>
    <property type="match status" value="1"/>
</dbReference>
<dbReference type="Pfam" id="PF00126">
    <property type="entry name" value="HTH_1"/>
    <property type="match status" value="1"/>
</dbReference>
<reference evidence="6 7" key="1">
    <citation type="submission" date="2022-10" db="EMBL/GenBank/DDBJ databases">
        <title>Pararhodobacter sp. nov., isolated from marine algae.</title>
        <authorList>
            <person name="Choi B.J."/>
            <person name="Kim J.M."/>
            <person name="Lee J.K."/>
            <person name="Choi D.G."/>
            <person name="Jeon C.O."/>
        </authorList>
    </citation>
    <scope>NUCLEOTIDE SEQUENCE [LARGE SCALE GENOMIC DNA]</scope>
    <source>
        <strain evidence="6 7">ZQ420</strain>
    </source>
</reference>
<dbReference type="InterPro" id="IPR005119">
    <property type="entry name" value="LysR_subst-bd"/>
</dbReference>
<accession>A0ABT3GTI8</accession>
<dbReference type="InterPro" id="IPR036388">
    <property type="entry name" value="WH-like_DNA-bd_sf"/>
</dbReference>
<dbReference type="Proteomes" id="UP001208938">
    <property type="component" value="Unassembled WGS sequence"/>
</dbReference>
<evidence type="ECO:0000313" key="7">
    <source>
        <dbReference type="Proteomes" id="UP001208938"/>
    </source>
</evidence>
<evidence type="ECO:0000256" key="2">
    <source>
        <dbReference type="ARBA" id="ARBA00023015"/>
    </source>
</evidence>
<comment type="caution">
    <text evidence="6">The sequence shown here is derived from an EMBL/GenBank/DDBJ whole genome shotgun (WGS) entry which is preliminary data.</text>
</comment>
<proteinExistence type="inferred from homology"/>
<dbReference type="PANTHER" id="PTHR30537:SF3">
    <property type="entry name" value="TRANSCRIPTIONAL REGULATORY PROTEIN"/>
    <property type="match status" value="1"/>
</dbReference>
<organism evidence="6 7">
    <name type="scientific">Pararhodobacter zhoushanensis</name>
    <dbReference type="NCBI Taxonomy" id="2479545"/>
    <lineage>
        <taxon>Bacteria</taxon>
        <taxon>Pseudomonadati</taxon>
        <taxon>Pseudomonadota</taxon>
        <taxon>Alphaproteobacteria</taxon>
        <taxon>Rhodobacterales</taxon>
        <taxon>Paracoccaceae</taxon>
        <taxon>Pararhodobacter</taxon>
    </lineage>
</organism>
<evidence type="ECO:0000256" key="1">
    <source>
        <dbReference type="ARBA" id="ARBA00009437"/>
    </source>
</evidence>
<dbReference type="InterPro" id="IPR058163">
    <property type="entry name" value="LysR-type_TF_proteobact-type"/>
</dbReference>
<sequence length="289" mass="31571">MSIESWDEIRTAWQVARAGTVSGAADALGVHHATVIRHIDALEARLGVKLFQRHARGYTPTEAGNALAQVGRVTEEQFAQLGTRLTGAGTGIEGDLVITTLPALIPMLRPAINELAENYPDLVIRIQTDRRVLRLEYGEAHLAVRAGPRPTEPDNVVQALAQCPVGLYASAAYLARHGTPADDAALADHRFIGEEYDDDRAPFAQWLSKLSVKPHVVFRSNEAGARRAAIVDGLGLGFLAPTETGSDLVQVMPSRPEWEFTVWMVTHVDLHRTPKVQAAVRVIKDAFRQ</sequence>
<evidence type="ECO:0000256" key="3">
    <source>
        <dbReference type="ARBA" id="ARBA00023125"/>
    </source>
</evidence>
<evidence type="ECO:0000256" key="4">
    <source>
        <dbReference type="ARBA" id="ARBA00023163"/>
    </source>
</evidence>
<dbReference type="Gene3D" id="3.40.190.290">
    <property type="match status" value="1"/>
</dbReference>
<comment type="similarity">
    <text evidence="1">Belongs to the LysR transcriptional regulatory family.</text>
</comment>
<dbReference type="SUPFAM" id="SSF46785">
    <property type="entry name" value="Winged helix' DNA-binding domain"/>
    <property type="match status" value="1"/>
</dbReference>